<dbReference type="RefSeq" id="WP_109870407.1">
    <property type="nucleotide sequence ID" value="NZ_QGNA01000002.1"/>
</dbReference>
<evidence type="ECO:0000313" key="2">
    <source>
        <dbReference type="EMBL" id="PWS37298.1"/>
    </source>
</evidence>
<name>A0A317FI33_9PROT</name>
<organism evidence="2 3">
    <name type="scientific">Falsiroseomonas bella</name>
    <dbReference type="NCBI Taxonomy" id="2184016"/>
    <lineage>
        <taxon>Bacteria</taxon>
        <taxon>Pseudomonadati</taxon>
        <taxon>Pseudomonadota</taxon>
        <taxon>Alphaproteobacteria</taxon>
        <taxon>Acetobacterales</taxon>
        <taxon>Roseomonadaceae</taxon>
        <taxon>Falsiroseomonas</taxon>
    </lineage>
</organism>
<accession>A0A317FI33</accession>
<feature type="chain" id="PRO_5016404738" evidence="1">
    <location>
        <begin position="27"/>
        <end position="104"/>
    </location>
</feature>
<sequence>MPFLRRLLLLAATGAMALGVAAPAMADGRKGRDARPAHGYWVDPAPRWVPGPPARRWRGPPPAYGWYAPPPRAYYPPPRVYYPPPRYYYPPPPPPPGVGLYFRF</sequence>
<feature type="signal peptide" evidence="1">
    <location>
        <begin position="1"/>
        <end position="26"/>
    </location>
</feature>
<comment type="caution">
    <text evidence="2">The sequence shown here is derived from an EMBL/GenBank/DDBJ whole genome shotgun (WGS) entry which is preliminary data.</text>
</comment>
<evidence type="ECO:0000256" key="1">
    <source>
        <dbReference type="SAM" id="SignalP"/>
    </source>
</evidence>
<reference evidence="3" key="1">
    <citation type="submission" date="2018-05" db="EMBL/GenBank/DDBJ databases">
        <authorList>
            <person name="Du Z."/>
            <person name="Wang X."/>
        </authorList>
    </citation>
    <scope>NUCLEOTIDE SEQUENCE [LARGE SCALE GENOMIC DNA]</scope>
    <source>
        <strain evidence="3">CQN31</strain>
    </source>
</reference>
<gene>
    <name evidence="2" type="ORF">DFH01_10630</name>
</gene>
<proteinExistence type="predicted"/>
<protein>
    <submittedName>
        <fullName evidence="2">Uncharacterized protein</fullName>
    </submittedName>
</protein>
<dbReference type="AlphaFoldDB" id="A0A317FI33"/>
<keyword evidence="1" id="KW-0732">Signal</keyword>
<evidence type="ECO:0000313" key="3">
    <source>
        <dbReference type="Proteomes" id="UP000245765"/>
    </source>
</evidence>
<dbReference type="Proteomes" id="UP000245765">
    <property type="component" value="Unassembled WGS sequence"/>
</dbReference>
<dbReference type="EMBL" id="QGNA01000002">
    <property type="protein sequence ID" value="PWS37298.1"/>
    <property type="molecule type" value="Genomic_DNA"/>
</dbReference>
<keyword evidence="3" id="KW-1185">Reference proteome</keyword>